<evidence type="ECO:0000256" key="7">
    <source>
        <dbReference type="ARBA" id="ARBA00022989"/>
    </source>
</evidence>
<dbReference type="NCBIfam" id="NF007691">
    <property type="entry name" value="PRK10369.1"/>
    <property type="match status" value="1"/>
</dbReference>
<keyword evidence="8 10" id="KW-0472">Membrane</keyword>
<dbReference type="Pfam" id="PF01578">
    <property type="entry name" value="Cytochrom_C_asm"/>
    <property type="match status" value="1"/>
</dbReference>
<comment type="subcellular location">
    <subcellularLocation>
        <location evidence="1">Cell inner membrane</location>
        <topology evidence="1">Multi-pass membrane protein</topology>
    </subcellularLocation>
</comment>
<keyword evidence="6" id="KW-0201">Cytochrome c-type biogenesis</keyword>
<dbReference type="GO" id="GO:0017004">
    <property type="term" value="P:cytochrome complex assembly"/>
    <property type="evidence" value="ECO:0007669"/>
    <property type="project" value="UniProtKB-KW"/>
</dbReference>
<evidence type="ECO:0000313" key="14">
    <source>
        <dbReference type="Proteomes" id="UP000032160"/>
    </source>
</evidence>
<dbReference type="PRINTS" id="PR01410">
    <property type="entry name" value="CCBIOGENESIS"/>
</dbReference>
<feature type="transmembrane region" description="Helical" evidence="10">
    <location>
        <begin position="207"/>
        <end position="229"/>
    </location>
</feature>
<accession>X5ME50</accession>
<feature type="transmembrane region" description="Helical" evidence="10">
    <location>
        <begin position="43"/>
        <end position="62"/>
    </location>
</feature>
<dbReference type="NCBIfam" id="TIGR00353">
    <property type="entry name" value="nrfE"/>
    <property type="match status" value="1"/>
</dbReference>
<keyword evidence="4" id="KW-0997">Cell inner membrane</keyword>
<feature type="transmembrane region" description="Helical" evidence="10">
    <location>
        <begin position="249"/>
        <end position="265"/>
    </location>
</feature>
<feature type="transmembrane region" description="Helical" evidence="10">
    <location>
        <begin position="96"/>
        <end position="113"/>
    </location>
</feature>
<feature type="transmembrane region" description="Helical" evidence="10">
    <location>
        <begin position="394"/>
        <end position="413"/>
    </location>
</feature>
<dbReference type="InterPro" id="IPR002541">
    <property type="entry name" value="Cyt_c_assembly"/>
</dbReference>
<dbReference type="PANTHER" id="PTHR43653">
    <property type="entry name" value="CYTOCHROME C ASSEMBLY PROTEIN-RELATED"/>
    <property type="match status" value="1"/>
</dbReference>
<feature type="transmembrane region" description="Helical" evidence="10">
    <location>
        <begin position="6"/>
        <end position="31"/>
    </location>
</feature>
<dbReference type="GO" id="GO:0016829">
    <property type="term" value="F:lyase activity"/>
    <property type="evidence" value="ECO:0007669"/>
    <property type="project" value="UniProtKB-KW"/>
</dbReference>
<gene>
    <name evidence="13" type="ORF">BN1012_Phect2484</name>
</gene>
<evidence type="ECO:0000259" key="12">
    <source>
        <dbReference type="Pfam" id="PF16327"/>
    </source>
</evidence>
<keyword evidence="13" id="KW-0456">Lyase</keyword>
<reference evidence="13 14" key="1">
    <citation type="journal article" date="2014" name="Front. Genet.">
        <title>Genome and metabolic network of "Candidatus Phaeomarinobacter ectocarpi" Ec32, a new candidate genus of Alphaproteobacteria frequently associated with brown algae.</title>
        <authorList>
            <person name="Dittami S.M."/>
            <person name="Barbeyron T."/>
            <person name="Boyen C."/>
            <person name="Cambefort J."/>
            <person name="Collet G."/>
            <person name="Delage L."/>
            <person name="Gobet A."/>
            <person name="Groisillier A."/>
            <person name="Leblanc C."/>
            <person name="Michel G."/>
            <person name="Scornet D."/>
            <person name="Siegel A."/>
            <person name="Tapia J.E."/>
            <person name="Tonon T."/>
        </authorList>
    </citation>
    <scope>NUCLEOTIDE SEQUENCE [LARGE SCALE GENOMIC DNA]</scope>
    <source>
        <strain evidence="13 14">Ec32</strain>
    </source>
</reference>
<keyword evidence="7 10" id="KW-1133">Transmembrane helix</keyword>
<comment type="similarity">
    <text evidence="2">Belongs to the CcmF/CycK/Ccl1/NrfE/CcsA family.</text>
</comment>
<dbReference type="Proteomes" id="UP000032160">
    <property type="component" value="Chromosome I"/>
</dbReference>
<feature type="transmembrane region" description="Helical" evidence="10">
    <location>
        <begin position="493"/>
        <end position="515"/>
    </location>
</feature>
<evidence type="ECO:0000256" key="5">
    <source>
        <dbReference type="ARBA" id="ARBA00022692"/>
    </source>
</evidence>
<dbReference type="PANTHER" id="PTHR43653:SF1">
    <property type="entry name" value="CYTOCHROME C-TYPE BIOGENESIS PROTEIN CCMF"/>
    <property type="match status" value="1"/>
</dbReference>
<feature type="domain" description="Cytochrome c-type biogenesis protein CcmF C-terminal" evidence="12">
    <location>
        <begin position="315"/>
        <end position="645"/>
    </location>
</feature>
<dbReference type="RefSeq" id="WP_043948683.1">
    <property type="nucleotide sequence ID" value="NZ_HG966617.1"/>
</dbReference>
<dbReference type="PRINTS" id="PR01411">
    <property type="entry name" value="CCMFBIOGNSIS"/>
</dbReference>
<dbReference type="OrthoDB" id="9761451at2"/>
<keyword evidence="5 10" id="KW-0812">Transmembrane</keyword>
<evidence type="ECO:0000256" key="6">
    <source>
        <dbReference type="ARBA" id="ARBA00022748"/>
    </source>
</evidence>
<comment type="function">
    <text evidence="9">Required for the biogenesis of c-type cytochromes. Possible subunit of a heme lyase.</text>
</comment>
<sequence>MIPEIGHFALVLALAVAVVQTGLGLYGPALADARLMVMASRAASLQVILLIVSFAALTYAFVTSDFSVINVYENSHSAKPMLYKVTGVWGNHEGSMLLWVLILAIFGASVANFGANLPDSLKARVLGVQGLIGAVFSLFVVLASNPFVRLSPTPINGTDLNPLLQDPGLAFHPPFLYGGYVGLSVAFSFAAAALIEGRVDAAWARWVRPWALAAWASLTVGIALGSWWAYYELGWGGYWFWDPVENASLMPWLAATALLHSAIVVERRGALKSWTVLLAILAFSLSLLGTFLVRSGVLTSVHAFAVDPERGLFILAILIFFIGGALALYAWRAPSLKLGGLFAPVSRESALVINNLLLTASTAAVLIGTLYPLVLEGVTGEKISVGPPFFNGTFIPIILPLLLLVPFGPMLAWKRADALATAQRLYAAAVAALVVGLIALFVVEGAPILAAVGLAIATWLVVGAGVEIAERVKLGKIPFGQSMNRLKGLPRSAWGTAIAHAGVGVLVFGVVGVTAGAQERVVLMQAGQTLEIGPYELTFEGVTPAPGPNYEADRGIFTVNRDGTAVGQLTPEKRFYPVAKMPTTEAAIRTTILDDVYVVLGDPQPGAAPGQTQWIVRAYHNPLQPLVWVGCIIMVLGSVVSLSDRRLRVGAPARRKENTPPAAGEAAA</sequence>
<dbReference type="STRING" id="1458461.BN1012_Phect2484"/>
<dbReference type="InterPro" id="IPR003568">
    <property type="entry name" value="Cyt_c_biogenesis_CcmF"/>
</dbReference>
<proteinExistence type="inferred from homology"/>
<feature type="transmembrane region" description="Helical" evidence="10">
    <location>
        <begin position="274"/>
        <end position="292"/>
    </location>
</feature>
<dbReference type="GO" id="GO:0005886">
    <property type="term" value="C:plasma membrane"/>
    <property type="evidence" value="ECO:0007669"/>
    <property type="project" value="UniProtKB-SubCell"/>
</dbReference>
<feature type="transmembrane region" description="Helical" evidence="10">
    <location>
        <begin position="175"/>
        <end position="195"/>
    </location>
</feature>
<dbReference type="GO" id="GO:0015232">
    <property type="term" value="F:heme transmembrane transporter activity"/>
    <property type="evidence" value="ECO:0007669"/>
    <property type="project" value="InterPro"/>
</dbReference>
<evidence type="ECO:0000256" key="3">
    <source>
        <dbReference type="ARBA" id="ARBA00022475"/>
    </source>
</evidence>
<organism evidence="13 14">
    <name type="scientific">Candidatus Phaeomarinibacter ectocarpi</name>
    <dbReference type="NCBI Taxonomy" id="1458461"/>
    <lineage>
        <taxon>Bacteria</taxon>
        <taxon>Pseudomonadati</taxon>
        <taxon>Pseudomonadota</taxon>
        <taxon>Alphaproteobacteria</taxon>
        <taxon>Hyphomicrobiales</taxon>
        <taxon>Parvibaculaceae</taxon>
        <taxon>Candidatus Phaeomarinibacter</taxon>
    </lineage>
</organism>
<feature type="domain" description="Cytochrome c assembly protein" evidence="11">
    <location>
        <begin position="89"/>
        <end position="295"/>
    </location>
</feature>
<dbReference type="AlphaFoldDB" id="X5ME50"/>
<feature type="transmembrane region" description="Helical" evidence="10">
    <location>
        <begin position="352"/>
        <end position="374"/>
    </location>
</feature>
<feature type="transmembrane region" description="Helical" evidence="10">
    <location>
        <begin position="448"/>
        <end position="472"/>
    </location>
</feature>
<dbReference type="KEGG" id="pect:BN1012_Phect2484"/>
<dbReference type="EMBL" id="HG966617">
    <property type="protein sequence ID" value="CDO60697.1"/>
    <property type="molecule type" value="Genomic_DNA"/>
</dbReference>
<name>X5ME50_9HYPH</name>
<feature type="transmembrane region" description="Helical" evidence="10">
    <location>
        <begin position="425"/>
        <end position="442"/>
    </location>
</feature>
<evidence type="ECO:0000313" key="13">
    <source>
        <dbReference type="EMBL" id="CDO60697.1"/>
    </source>
</evidence>
<dbReference type="HOGENOM" id="CLU_015041_3_0_5"/>
<feature type="transmembrane region" description="Helical" evidence="10">
    <location>
        <begin position="312"/>
        <end position="331"/>
    </location>
</feature>
<feature type="transmembrane region" description="Helical" evidence="10">
    <location>
        <begin position="125"/>
        <end position="144"/>
    </location>
</feature>
<dbReference type="Pfam" id="PF16327">
    <property type="entry name" value="CcmF_C"/>
    <property type="match status" value="1"/>
</dbReference>
<keyword evidence="3" id="KW-1003">Cell membrane</keyword>
<evidence type="ECO:0000259" key="11">
    <source>
        <dbReference type="Pfam" id="PF01578"/>
    </source>
</evidence>
<dbReference type="PATRIC" id="fig|1458461.3.peg.2489"/>
<dbReference type="InterPro" id="IPR032523">
    <property type="entry name" value="CcmF_C"/>
</dbReference>
<evidence type="ECO:0000256" key="2">
    <source>
        <dbReference type="ARBA" id="ARBA00009186"/>
    </source>
</evidence>
<dbReference type="GO" id="GO:0020037">
    <property type="term" value="F:heme binding"/>
    <property type="evidence" value="ECO:0007669"/>
    <property type="project" value="InterPro"/>
</dbReference>
<keyword evidence="14" id="KW-1185">Reference proteome</keyword>
<evidence type="ECO:0000256" key="10">
    <source>
        <dbReference type="SAM" id="Phobius"/>
    </source>
</evidence>
<protein>
    <submittedName>
        <fullName evidence="13">Cytochrome c heme lyase subunit CcmF</fullName>
    </submittedName>
</protein>
<evidence type="ECO:0000256" key="4">
    <source>
        <dbReference type="ARBA" id="ARBA00022519"/>
    </source>
</evidence>
<evidence type="ECO:0000256" key="1">
    <source>
        <dbReference type="ARBA" id="ARBA00004429"/>
    </source>
</evidence>
<dbReference type="InterPro" id="IPR003567">
    <property type="entry name" value="Cyt_c_biogenesis"/>
</dbReference>
<evidence type="ECO:0000256" key="8">
    <source>
        <dbReference type="ARBA" id="ARBA00023136"/>
    </source>
</evidence>
<evidence type="ECO:0000256" key="9">
    <source>
        <dbReference type="ARBA" id="ARBA00037230"/>
    </source>
</evidence>